<organism evidence="2 3">
    <name type="scientific">Steinernema glaseri</name>
    <dbReference type="NCBI Taxonomy" id="37863"/>
    <lineage>
        <taxon>Eukaryota</taxon>
        <taxon>Metazoa</taxon>
        <taxon>Ecdysozoa</taxon>
        <taxon>Nematoda</taxon>
        <taxon>Chromadorea</taxon>
        <taxon>Rhabditida</taxon>
        <taxon>Tylenchina</taxon>
        <taxon>Panagrolaimomorpha</taxon>
        <taxon>Strongyloidoidea</taxon>
        <taxon>Steinernematidae</taxon>
        <taxon>Steinernema</taxon>
    </lineage>
</organism>
<dbReference type="AlphaFoldDB" id="A0A1I7YCL5"/>
<feature type="region of interest" description="Disordered" evidence="1">
    <location>
        <begin position="207"/>
        <end position="226"/>
    </location>
</feature>
<name>A0A1I7YCL5_9BILA</name>
<accession>A0A1I7YCL5</accession>
<proteinExistence type="predicted"/>
<keyword evidence="2" id="KW-1185">Reference proteome</keyword>
<evidence type="ECO:0000313" key="3">
    <source>
        <dbReference type="WBParaSite" id="L893_g14777.t1"/>
    </source>
</evidence>
<reference evidence="3" key="1">
    <citation type="submission" date="2016-11" db="UniProtKB">
        <authorList>
            <consortium name="WormBaseParasite"/>
        </authorList>
    </citation>
    <scope>IDENTIFICATION</scope>
</reference>
<sequence>MANGSRKKVKEAPRKQNAKKMPTTPRRQSKSSGMSCCVKKSKRRERHPRGSQPFVHSRPRATLQVTKANGHRSRSLKPTHSPATKLKGRSKKVPAATEAAKSKKHISDDSIRAKANPENVTQSVQPEMKAKEDTKKKRREKVPAMTALSRNTKNMNPIYPMESLHVFSVMHDGRMITRWKFREAKPREGATQNVKSKKAILLTTQQNTVKKAPTSESDLTSNTASNSMTDISTECPYQNQVPVTHEDSSCSRKNLPYSINSFSSLTSQASAREEGKGCPKTLKCGRKSPGKLSAETSVEMPSLRRTKTCQPRKKKLDAALIACEQSIHHVGSTLKGLKTLAGNQLIPEVTDFENKIDTMFTDMDRVLEWIAVISEKAEYSH</sequence>
<feature type="compositionally biased region" description="Basic residues" evidence="1">
    <location>
        <begin position="39"/>
        <end position="49"/>
    </location>
</feature>
<dbReference type="Proteomes" id="UP000095287">
    <property type="component" value="Unplaced"/>
</dbReference>
<evidence type="ECO:0000313" key="2">
    <source>
        <dbReference type="Proteomes" id="UP000095287"/>
    </source>
</evidence>
<feature type="region of interest" description="Disordered" evidence="1">
    <location>
        <begin position="1"/>
        <end position="143"/>
    </location>
</feature>
<protein>
    <submittedName>
        <fullName evidence="3">CKAP2_C domain-containing protein</fullName>
    </submittedName>
</protein>
<dbReference type="WBParaSite" id="L893_g14777.t1">
    <property type="protein sequence ID" value="L893_g14777.t1"/>
    <property type="gene ID" value="L893_g14777"/>
</dbReference>
<evidence type="ECO:0000256" key="1">
    <source>
        <dbReference type="SAM" id="MobiDB-lite"/>
    </source>
</evidence>